<evidence type="ECO:0000256" key="4">
    <source>
        <dbReference type="ARBA" id="ARBA00022559"/>
    </source>
</evidence>
<dbReference type="PANTHER" id="PTHR42801">
    <property type="entry name" value="THIOREDOXIN-DEPENDENT PEROXIDE REDUCTASE"/>
    <property type="match status" value="1"/>
</dbReference>
<dbReference type="RefSeq" id="WP_153341598.1">
    <property type="nucleotide sequence ID" value="NZ_WIVE01000008.1"/>
</dbReference>
<dbReference type="PROSITE" id="PS51352">
    <property type="entry name" value="THIOREDOXIN_2"/>
    <property type="match status" value="1"/>
</dbReference>
<dbReference type="GO" id="GO:0045454">
    <property type="term" value="P:cell redox homeostasis"/>
    <property type="evidence" value="ECO:0007669"/>
    <property type="project" value="TreeGrafter"/>
</dbReference>
<evidence type="ECO:0000256" key="5">
    <source>
        <dbReference type="ARBA" id="ARBA00022862"/>
    </source>
</evidence>
<sequence length="155" mass="16649">MTVEIGQPAPEVALPTDGGGRVSLADLKGKAVVLYFYPKDDTSGCTKEAIAFKDSLADFEAAGAVIVGVSKDPVAKHDKFKAKYELPFTLASDAEGDVCERYGVWKEKSMYGKTYMGIERTTVLIDAAGIVRQVWPKVKVPGHADKVLEAVRALG</sequence>
<evidence type="ECO:0000256" key="10">
    <source>
        <dbReference type="ARBA" id="ARBA00038489"/>
    </source>
</evidence>
<dbReference type="InterPro" id="IPR013766">
    <property type="entry name" value="Thioredoxin_domain"/>
</dbReference>
<dbReference type="PANTHER" id="PTHR42801:SF4">
    <property type="entry name" value="AHPC_TSA FAMILY PROTEIN"/>
    <property type="match status" value="1"/>
</dbReference>
<comment type="function">
    <text evidence="1">Thiol-specific peroxidase that catalyzes the reduction of hydrogen peroxide and organic hydroperoxides to water and alcohols, respectively. Plays a role in cell protection against oxidative stress by detoxifying peroxides and as sensor of hydrogen peroxide-mediated signaling events.</text>
</comment>
<evidence type="ECO:0000256" key="11">
    <source>
        <dbReference type="ARBA" id="ARBA00042639"/>
    </source>
</evidence>
<evidence type="ECO:0000256" key="1">
    <source>
        <dbReference type="ARBA" id="ARBA00003330"/>
    </source>
</evidence>
<dbReference type="PIRSF" id="PIRSF000239">
    <property type="entry name" value="AHPC"/>
    <property type="match status" value="1"/>
</dbReference>
<evidence type="ECO:0000256" key="13">
    <source>
        <dbReference type="PIRSR" id="PIRSR000239-1"/>
    </source>
</evidence>
<dbReference type="GO" id="GO:0005737">
    <property type="term" value="C:cytoplasm"/>
    <property type="evidence" value="ECO:0007669"/>
    <property type="project" value="TreeGrafter"/>
</dbReference>
<keyword evidence="16" id="KW-1185">Reference proteome</keyword>
<evidence type="ECO:0000256" key="8">
    <source>
        <dbReference type="ARBA" id="ARBA00023284"/>
    </source>
</evidence>
<dbReference type="InterPro" id="IPR036249">
    <property type="entry name" value="Thioredoxin-like_sf"/>
</dbReference>
<dbReference type="NCBIfam" id="NF006960">
    <property type="entry name" value="PRK09437.1"/>
    <property type="match status" value="1"/>
</dbReference>
<proteinExistence type="inferred from homology"/>
<keyword evidence="7" id="KW-1015">Disulfide bond</keyword>
<dbReference type="InterPro" id="IPR000866">
    <property type="entry name" value="AhpC/TSA"/>
</dbReference>
<name>A0A7X2D205_9PROT</name>
<dbReference type="AlphaFoldDB" id="A0A7X2D205"/>
<keyword evidence="6 15" id="KW-0560">Oxidoreductase</keyword>
<dbReference type="GO" id="GO:0034599">
    <property type="term" value="P:cellular response to oxidative stress"/>
    <property type="evidence" value="ECO:0007669"/>
    <property type="project" value="TreeGrafter"/>
</dbReference>
<dbReference type="InterPro" id="IPR050924">
    <property type="entry name" value="Peroxiredoxin_BCP/PrxQ"/>
</dbReference>
<evidence type="ECO:0000256" key="3">
    <source>
        <dbReference type="ARBA" id="ARBA00013017"/>
    </source>
</evidence>
<reference evidence="15 16" key="1">
    <citation type="submission" date="2019-10" db="EMBL/GenBank/DDBJ databases">
        <title>Draft whole-genome sequence of the purple nonsulfur photosynthetic bacterium Roseospira navarrensis DSM 15114.</title>
        <authorList>
            <person name="Kyndt J.A."/>
            <person name="Meyer T.E."/>
        </authorList>
    </citation>
    <scope>NUCLEOTIDE SEQUENCE [LARGE SCALE GENOMIC DNA]</scope>
    <source>
        <strain evidence="15 16">DSM 15114</strain>
    </source>
</reference>
<evidence type="ECO:0000256" key="2">
    <source>
        <dbReference type="ARBA" id="ARBA00011245"/>
    </source>
</evidence>
<comment type="subunit">
    <text evidence="2">Monomer.</text>
</comment>
<protein>
    <recommendedName>
        <fullName evidence="3">thioredoxin-dependent peroxiredoxin</fullName>
        <ecNumber evidence="3">1.11.1.24</ecNumber>
    </recommendedName>
    <alternativeName>
        <fullName evidence="9">Thioredoxin peroxidase</fullName>
    </alternativeName>
    <alternativeName>
        <fullName evidence="11">Thioredoxin-dependent peroxiredoxin Bcp</fullName>
    </alternativeName>
</protein>
<gene>
    <name evidence="15" type="ORF">GHC57_04470</name>
</gene>
<comment type="caution">
    <text evidence="15">The sequence shown here is derived from an EMBL/GenBank/DDBJ whole genome shotgun (WGS) entry which is preliminary data.</text>
</comment>
<dbReference type="Proteomes" id="UP000434582">
    <property type="component" value="Unassembled WGS sequence"/>
</dbReference>
<evidence type="ECO:0000259" key="14">
    <source>
        <dbReference type="PROSITE" id="PS51352"/>
    </source>
</evidence>
<dbReference type="SUPFAM" id="SSF52833">
    <property type="entry name" value="Thioredoxin-like"/>
    <property type="match status" value="1"/>
</dbReference>
<dbReference type="Gene3D" id="3.40.30.10">
    <property type="entry name" value="Glutaredoxin"/>
    <property type="match status" value="1"/>
</dbReference>
<dbReference type="EC" id="1.11.1.24" evidence="3"/>
<dbReference type="InterPro" id="IPR024706">
    <property type="entry name" value="Peroxiredoxin_AhpC-typ"/>
</dbReference>
<keyword evidence="8" id="KW-0676">Redox-active center</keyword>
<organism evidence="15 16">
    <name type="scientific">Roseospira navarrensis</name>
    <dbReference type="NCBI Taxonomy" id="140058"/>
    <lineage>
        <taxon>Bacteria</taxon>
        <taxon>Pseudomonadati</taxon>
        <taxon>Pseudomonadota</taxon>
        <taxon>Alphaproteobacteria</taxon>
        <taxon>Rhodospirillales</taxon>
        <taxon>Rhodospirillaceae</taxon>
        <taxon>Roseospira</taxon>
    </lineage>
</organism>
<comment type="catalytic activity">
    <reaction evidence="12">
        <text>a hydroperoxide + [thioredoxin]-dithiol = an alcohol + [thioredoxin]-disulfide + H2O</text>
        <dbReference type="Rhea" id="RHEA:62620"/>
        <dbReference type="Rhea" id="RHEA-COMP:10698"/>
        <dbReference type="Rhea" id="RHEA-COMP:10700"/>
        <dbReference type="ChEBI" id="CHEBI:15377"/>
        <dbReference type="ChEBI" id="CHEBI:29950"/>
        <dbReference type="ChEBI" id="CHEBI:30879"/>
        <dbReference type="ChEBI" id="CHEBI:35924"/>
        <dbReference type="ChEBI" id="CHEBI:50058"/>
        <dbReference type="EC" id="1.11.1.24"/>
    </reaction>
</comment>
<accession>A0A7X2D205</accession>
<dbReference type="CDD" id="cd03017">
    <property type="entry name" value="PRX_BCP"/>
    <property type="match status" value="1"/>
</dbReference>
<feature type="active site" description="Cysteine sulfenic acid (-SOH) intermediate; for peroxidase activity" evidence="13">
    <location>
        <position position="45"/>
    </location>
</feature>
<keyword evidence="4 15" id="KW-0575">Peroxidase</keyword>
<evidence type="ECO:0000256" key="6">
    <source>
        <dbReference type="ARBA" id="ARBA00023002"/>
    </source>
</evidence>
<evidence type="ECO:0000256" key="9">
    <source>
        <dbReference type="ARBA" id="ARBA00032824"/>
    </source>
</evidence>
<feature type="domain" description="Thioredoxin" evidence="14">
    <location>
        <begin position="3"/>
        <end position="155"/>
    </location>
</feature>
<keyword evidence="5" id="KW-0049">Antioxidant</keyword>
<dbReference type="Pfam" id="PF00578">
    <property type="entry name" value="AhpC-TSA"/>
    <property type="match status" value="1"/>
</dbReference>
<evidence type="ECO:0000313" key="16">
    <source>
        <dbReference type="Proteomes" id="UP000434582"/>
    </source>
</evidence>
<evidence type="ECO:0000313" key="15">
    <source>
        <dbReference type="EMBL" id="MQX35769.1"/>
    </source>
</evidence>
<dbReference type="EMBL" id="WIVE01000008">
    <property type="protein sequence ID" value="MQX35769.1"/>
    <property type="molecule type" value="Genomic_DNA"/>
</dbReference>
<dbReference type="FunFam" id="3.40.30.10:FF:000007">
    <property type="entry name" value="Thioredoxin-dependent thiol peroxidase"/>
    <property type="match status" value="1"/>
</dbReference>
<dbReference type="GO" id="GO:0008379">
    <property type="term" value="F:thioredoxin peroxidase activity"/>
    <property type="evidence" value="ECO:0007669"/>
    <property type="project" value="TreeGrafter"/>
</dbReference>
<comment type="similarity">
    <text evidence="10">Belongs to the peroxiredoxin family. BCP/PrxQ subfamily.</text>
</comment>
<evidence type="ECO:0000256" key="7">
    <source>
        <dbReference type="ARBA" id="ARBA00023157"/>
    </source>
</evidence>
<evidence type="ECO:0000256" key="12">
    <source>
        <dbReference type="ARBA" id="ARBA00049091"/>
    </source>
</evidence>
<dbReference type="OrthoDB" id="9812811at2"/>